<sequence length="161" mass="18676">MNGSNDKTKFDDTRWDDNFESFVAKRTHDGRKIDFTFDTQQTRSDELLAKLTPAAHHIWMARQSWFKKFRDFVASDRLSQFNTLLSQEDPPLAITAKQIRDSLVCPYMITIRPLDDFDHLRIDFHGGGNDWGGSDERLSDYHVEASATLEEGFDDATIYTY</sequence>
<gene>
    <name evidence="1" type="ORF">V144x_08370</name>
</gene>
<organism evidence="1 2">
    <name type="scientific">Gimesia aquarii</name>
    <dbReference type="NCBI Taxonomy" id="2527964"/>
    <lineage>
        <taxon>Bacteria</taxon>
        <taxon>Pseudomonadati</taxon>
        <taxon>Planctomycetota</taxon>
        <taxon>Planctomycetia</taxon>
        <taxon>Planctomycetales</taxon>
        <taxon>Planctomycetaceae</taxon>
        <taxon>Gimesia</taxon>
    </lineage>
</organism>
<protein>
    <submittedName>
        <fullName evidence="1">Uncharacterized protein</fullName>
    </submittedName>
</protein>
<proteinExistence type="predicted"/>
<evidence type="ECO:0000313" key="1">
    <source>
        <dbReference type="EMBL" id="QDT95395.1"/>
    </source>
</evidence>
<name>A0A517VQU7_9PLAN</name>
<dbReference type="AlphaFoldDB" id="A0A517VQU7"/>
<dbReference type="RefSeq" id="WP_144981768.1">
    <property type="nucleotide sequence ID" value="NZ_CP037920.1"/>
</dbReference>
<accession>A0A517VQU7</accession>
<reference evidence="1 2" key="1">
    <citation type="submission" date="2019-03" db="EMBL/GenBank/DDBJ databases">
        <title>Deep-cultivation of Planctomycetes and their phenomic and genomic characterization uncovers novel biology.</title>
        <authorList>
            <person name="Wiegand S."/>
            <person name="Jogler M."/>
            <person name="Boedeker C."/>
            <person name="Pinto D."/>
            <person name="Vollmers J."/>
            <person name="Rivas-Marin E."/>
            <person name="Kohn T."/>
            <person name="Peeters S.H."/>
            <person name="Heuer A."/>
            <person name="Rast P."/>
            <person name="Oberbeckmann S."/>
            <person name="Bunk B."/>
            <person name="Jeske O."/>
            <person name="Meyerdierks A."/>
            <person name="Storesund J.E."/>
            <person name="Kallscheuer N."/>
            <person name="Luecker S."/>
            <person name="Lage O.M."/>
            <person name="Pohl T."/>
            <person name="Merkel B.J."/>
            <person name="Hornburger P."/>
            <person name="Mueller R.-W."/>
            <person name="Bruemmer F."/>
            <person name="Labrenz M."/>
            <person name="Spormann A.M."/>
            <person name="Op den Camp H."/>
            <person name="Overmann J."/>
            <person name="Amann R."/>
            <person name="Jetten M.S.M."/>
            <person name="Mascher T."/>
            <person name="Medema M.H."/>
            <person name="Devos D.P."/>
            <person name="Kaster A.-K."/>
            <person name="Ovreas L."/>
            <person name="Rohde M."/>
            <person name="Galperin M.Y."/>
            <person name="Jogler C."/>
        </authorList>
    </citation>
    <scope>NUCLEOTIDE SEQUENCE [LARGE SCALE GENOMIC DNA]</scope>
    <source>
        <strain evidence="1 2">V144</strain>
    </source>
</reference>
<dbReference type="Proteomes" id="UP000318704">
    <property type="component" value="Chromosome"/>
</dbReference>
<dbReference type="KEGG" id="gaw:V144x_08370"/>
<dbReference type="EMBL" id="CP037920">
    <property type="protein sequence ID" value="QDT95395.1"/>
    <property type="molecule type" value="Genomic_DNA"/>
</dbReference>
<evidence type="ECO:0000313" key="2">
    <source>
        <dbReference type="Proteomes" id="UP000318704"/>
    </source>
</evidence>